<dbReference type="Pfam" id="PF04820">
    <property type="entry name" value="Trp_halogenase"/>
    <property type="match status" value="1"/>
</dbReference>
<proteinExistence type="predicted"/>
<dbReference type="InterPro" id="IPR033856">
    <property type="entry name" value="Trp_halogen"/>
</dbReference>
<keyword evidence="2" id="KW-0274">FAD</keyword>
<dbReference type="Proteomes" id="UP000601768">
    <property type="component" value="Unassembled WGS sequence"/>
</dbReference>
<dbReference type="PANTHER" id="PTHR43747">
    <property type="entry name" value="FAD-BINDING PROTEIN"/>
    <property type="match status" value="1"/>
</dbReference>
<dbReference type="Gene3D" id="3.50.50.60">
    <property type="entry name" value="FAD/NAD(P)-binding domain"/>
    <property type="match status" value="1"/>
</dbReference>
<protein>
    <submittedName>
        <fullName evidence="4">Tryptophan 7-halogenase</fullName>
    </submittedName>
</protein>
<dbReference type="RefSeq" id="WP_186506070.1">
    <property type="nucleotide sequence ID" value="NZ_JACNEP010000004.1"/>
</dbReference>
<keyword evidence="3" id="KW-1133">Transmembrane helix</keyword>
<dbReference type="InterPro" id="IPR006905">
    <property type="entry name" value="Flavin_halogenase"/>
</dbReference>
<dbReference type="GO" id="GO:0000166">
    <property type="term" value="F:nucleotide binding"/>
    <property type="evidence" value="ECO:0007669"/>
    <property type="project" value="UniProtKB-KW"/>
</dbReference>
<evidence type="ECO:0000313" key="5">
    <source>
        <dbReference type="Proteomes" id="UP000601768"/>
    </source>
</evidence>
<dbReference type="PIRSF" id="PIRSF011396">
    <property type="entry name" value="Trp_halogenase"/>
    <property type="match status" value="1"/>
</dbReference>
<name>A0A8J6ITK8_9ALTE</name>
<dbReference type="PANTHER" id="PTHR43747:SF4">
    <property type="entry name" value="FLAVIN-DEPENDENT TRYPTOPHAN HALOGENASE"/>
    <property type="match status" value="1"/>
</dbReference>
<organism evidence="4 5">
    <name type="scientific">Neptunicella marina</name>
    <dbReference type="NCBI Taxonomy" id="2125989"/>
    <lineage>
        <taxon>Bacteria</taxon>
        <taxon>Pseudomonadati</taxon>
        <taxon>Pseudomonadota</taxon>
        <taxon>Gammaproteobacteria</taxon>
        <taxon>Alteromonadales</taxon>
        <taxon>Alteromonadaceae</taxon>
        <taxon>Neptunicella</taxon>
    </lineage>
</organism>
<keyword evidence="2" id="KW-0547">Nucleotide-binding</keyword>
<feature type="transmembrane region" description="Helical" evidence="3">
    <location>
        <begin position="7"/>
        <end position="24"/>
    </location>
</feature>
<keyword evidence="2" id="KW-0285">Flavoprotein</keyword>
<reference evidence="4" key="2">
    <citation type="submission" date="2020-08" db="EMBL/GenBank/DDBJ databases">
        <authorList>
            <person name="Lai Q."/>
        </authorList>
    </citation>
    <scope>NUCLEOTIDE SEQUENCE</scope>
    <source>
        <strain evidence="4">S27-2</strain>
    </source>
</reference>
<keyword evidence="3" id="KW-0812">Transmembrane</keyword>
<evidence type="ECO:0000313" key="4">
    <source>
        <dbReference type="EMBL" id="MBC3765600.1"/>
    </source>
</evidence>
<accession>A0A8J6ITK8</accession>
<dbReference type="GO" id="GO:0004497">
    <property type="term" value="F:monooxygenase activity"/>
    <property type="evidence" value="ECO:0007669"/>
    <property type="project" value="InterPro"/>
</dbReference>
<dbReference type="InterPro" id="IPR050816">
    <property type="entry name" value="Flavin-dep_Halogenase_NPB"/>
</dbReference>
<keyword evidence="3" id="KW-0472">Membrane</keyword>
<dbReference type="EMBL" id="JACNEP010000004">
    <property type="protein sequence ID" value="MBC3765600.1"/>
    <property type="molecule type" value="Genomic_DNA"/>
</dbReference>
<feature type="binding site" evidence="2">
    <location>
        <position position="332"/>
    </location>
    <ligand>
        <name>FAD</name>
        <dbReference type="ChEBI" id="CHEBI:57692"/>
    </ligand>
</feature>
<reference evidence="4" key="1">
    <citation type="journal article" date="2018" name="Int. J. Syst. Evol. Microbiol.">
        <title>Neptunicella marina gen. nov., sp. nov., isolated from surface seawater.</title>
        <authorList>
            <person name="Liu X."/>
            <person name="Lai Q."/>
            <person name="Du Y."/>
            <person name="Zhang X."/>
            <person name="Liu Z."/>
            <person name="Sun F."/>
            <person name="Shao Z."/>
        </authorList>
    </citation>
    <scope>NUCLEOTIDE SEQUENCE</scope>
    <source>
        <strain evidence="4">S27-2</strain>
    </source>
</reference>
<sequence>MQQKRRIIIVGGGTAGWMSALLLHDKLGQQFDVSLIESPDIGIIGVGEGSTPSLKRFFQKLSISEQEWMPQCNATYKVSIQFNHWAPASGIQSYSHPFISQPDSYSERPFHTNCLTRRLGLDVTTTPDLFLLNGWLAKQGKAPITPANFPFRMEYGYHFDSGKLGQFLAQKAVTLGIKHIQAKVLDVTRTANGDIATLKTDNAGELSADWFVDCSGFGSLLMQQHLQIGFKSFASNLFNDSAVVVATPPMSPLPVQTESTALSNGWAWQIPLTNRTGNGYVYSSRYQDSQHAEQELLQHVGLNSGNVEVRHLKMKVGQIEQHWAHNCIAIGLAQGFIEPLEATALHLVQTTIEHFIELLIKGDYSAQFRDDYNRTIDDSFERVRDYIVAHYKLNQRDDTQYWRDNRNNMQFSDTLGQILDCWFRQQDLTQKLQNMQLNSHFGSTSWHCLLAGLGTFPPLAKDQPGSGDLYQEHDFERFFNGCAMNFVEHQQALNNLNNQ</sequence>
<comment type="caution">
    <text evidence="4">The sequence shown here is derived from an EMBL/GenBank/DDBJ whole genome shotgun (WGS) entry which is preliminary data.</text>
</comment>
<feature type="binding site" evidence="2">
    <location>
        <position position="77"/>
    </location>
    <ligand>
        <name>7-chloro-L-tryptophan</name>
        <dbReference type="ChEBI" id="CHEBI:58713"/>
    </ligand>
</feature>
<feature type="active site" evidence="1">
    <location>
        <position position="77"/>
    </location>
</feature>
<feature type="binding site" evidence="2">
    <location>
        <position position="184"/>
    </location>
    <ligand>
        <name>FAD</name>
        <dbReference type="ChEBI" id="CHEBI:57692"/>
    </ligand>
</feature>
<dbReference type="SUPFAM" id="SSF51905">
    <property type="entry name" value="FAD/NAD(P)-binding domain"/>
    <property type="match status" value="1"/>
</dbReference>
<evidence type="ECO:0000256" key="1">
    <source>
        <dbReference type="PIRSR" id="PIRSR011396-1"/>
    </source>
</evidence>
<keyword evidence="5" id="KW-1185">Reference proteome</keyword>
<gene>
    <name evidence="4" type="ORF">H8B19_06910</name>
</gene>
<feature type="binding site" evidence="2">
    <location>
        <begin position="12"/>
        <end position="15"/>
    </location>
    <ligand>
        <name>FAD</name>
        <dbReference type="ChEBI" id="CHEBI:57692"/>
    </ligand>
</feature>
<dbReference type="AlphaFoldDB" id="A0A8J6ITK8"/>
<feature type="binding site" evidence="2">
    <location>
        <position position="341"/>
    </location>
    <ligand>
        <name>L-tryptophan</name>
        <dbReference type="ChEBI" id="CHEBI:57912"/>
    </ligand>
</feature>
<dbReference type="InterPro" id="IPR036188">
    <property type="entry name" value="FAD/NAD-bd_sf"/>
</dbReference>
<evidence type="ECO:0000256" key="2">
    <source>
        <dbReference type="PIRSR" id="PIRSR011396-2"/>
    </source>
</evidence>
<evidence type="ECO:0000256" key="3">
    <source>
        <dbReference type="SAM" id="Phobius"/>
    </source>
</evidence>